<dbReference type="AlphaFoldDB" id="A0A5B9DEM9"/>
<reference evidence="2 3" key="2">
    <citation type="journal article" date="2024" name="Int. J. Syst. Evol. Microbiol.">
        <title>Promethearchaeum syntrophicum gen. nov., sp. nov., an anaerobic, obligately syntrophic archaeon, the first isolate of the lineage 'Asgard' archaea, and proposal of the new archaeal phylum Promethearchaeota phyl. nov. and kingdom Promethearchaeati regn. nov.</title>
        <authorList>
            <person name="Imachi H."/>
            <person name="Nobu M.K."/>
            <person name="Kato S."/>
            <person name="Takaki Y."/>
            <person name="Miyazaki M."/>
            <person name="Miyata M."/>
            <person name="Ogawara M."/>
            <person name="Saito Y."/>
            <person name="Sakai S."/>
            <person name="Tahara Y.O."/>
            <person name="Takano Y."/>
            <person name="Tasumi E."/>
            <person name="Uematsu K."/>
            <person name="Yoshimura T."/>
            <person name="Itoh T."/>
            <person name="Ohkuma M."/>
            <person name="Takai K."/>
        </authorList>
    </citation>
    <scope>NUCLEOTIDE SEQUENCE [LARGE SCALE GENOMIC DNA]</scope>
    <source>
        <strain evidence="2 3">MK-D1</strain>
    </source>
</reference>
<evidence type="ECO:0000256" key="1">
    <source>
        <dbReference type="SAM" id="Phobius"/>
    </source>
</evidence>
<keyword evidence="3" id="KW-1185">Reference proteome</keyword>
<dbReference type="GeneID" id="41331507"/>
<feature type="transmembrane region" description="Helical" evidence="1">
    <location>
        <begin position="43"/>
        <end position="65"/>
    </location>
</feature>
<dbReference type="KEGG" id="psyt:DSAG12_03536"/>
<feature type="transmembrane region" description="Helical" evidence="1">
    <location>
        <begin position="138"/>
        <end position="157"/>
    </location>
</feature>
<evidence type="ECO:0000313" key="2">
    <source>
        <dbReference type="EMBL" id="QEE17698.1"/>
    </source>
</evidence>
<keyword evidence="1" id="KW-0812">Transmembrane</keyword>
<keyword evidence="1" id="KW-0472">Membrane</keyword>
<keyword evidence="1" id="KW-1133">Transmembrane helix</keyword>
<evidence type="ECO:0000313" key="3">
    <source>
        <dbReference type="Proteomes" id="UP000321408"/>
    </source>
</evidence>
<accession>A0A5B9DEM9</accession>
<reference evidence="2 3" key="1">
    <citation type="journal article" date="2020" name="Nature">
        <title>Isolation of an archaeon at the prokaryote-eukaryote interface.</title>
        <authorList>
            <person name="Imachi H."/>
            <person name="Nobu M.K."/>
            <person name="Nakahara N."/>
            <person name="Morono Y."/>
            <person name="Ogawara M."/>
            <person name="Takaki Y."/>
            <person name="Takano Y."/>
            <person name="Uematsu K."/>
            <person name="Ikuta T."/>
            <person name="Ito M."/>
            <person name="Matsui Y."/>
            <person name="Miyazaki M."/>
            <person name="Murata K."/>
            <person name="Saito Y."/>
            <person name="Sakai S."/>
            <person name="Song C."/>
            <person name="Tasumi E."/>
            <person name="Yamanaka Y."/>
            <person name="Yamaguchi T."/>
            <person name="Kamagata Y."/>
            <person name="Tamaki H."/>
            <person name="Takai K."/>
        </authorList>
    </citation>
    <scope>NUCLEOTIDE SEQUENCE [LARGE SCALE GENOMIC DNA]</scope>
    <source>
        <strain evidence="2 3">MK-D1</strain>
    </source>
</reference>
<protein>
    <submittedName>
        <fullName evidence="2">Uncharacterized protein</fullName>
    </submittedName>
</protein>
<organism evidence="2 3">
    <name type="scientific">Promethearchaeum syntrophicum</name>
    <dbReference type="NCBI Taxonomy" id="2594042"/>
    <lineage>
        <taxon>Archaea</taxon>
        <taxon>Promethearchaeati</taxon>
        <taxon>Promethearchaeota</taxon>
        <taxon>Promethearchaeia</taxon>
        <taxon>Promethearchaeales</taxon>
        <taxon>Promethearchaeaceae</taxon>
        <taxon>Promethearchaeum</taxon>
    </lineage>
</organism>
<dbReference type="RefSeq" id="WP_147664586.1">
    <property type="nucleotide sequence ID" value="NZ_CP042905.2"/>
</dbReference>
<feature type="transmembrane region" description="Helical" evidence="1">
    <location>
        <begin position="110"/>
        <end position="132"/>
    </location>
</feature>
<proteinExistence type="predicted"/>
<name>A0A5B9DEM9_9ARCH</name>
<dbReference type="EMBL" id="CP042905">
    <property type="protein sequence ID" value="QEE17698.1"/>
    <property type="molecule type" value="Genomic_DNA"/>
</dbReference>
<gene>
    <name evidence="2" type="ORF">DSAG12_03536</name>
</gene>
<dbReference type="Proteomes" id="UP000321408">
    <property type="component" value="Chromosome"/>
</dbReference>
<feature type="transmembrane region" description="Helical" evidence="1">
    <location>
        <begin position="12"/>
        <end position="37"/>
    </location>
</feature>
<sequence>MPIKLNWIKGKNLGLSLIFLGMMTLLQVLFILIAQYALSIGSIYSVILVPIGVIIATFYATLVIFESKTEMSQYRGNFQKRKQKTQKKAQKSNKLKEILSKINWVYARPVLIIAAIFIGGFWITYLIIFSLFEDQTVVYVIAEIVGAILSLVFATYIETSTFRKTR</sequence>